<evidence type="ECO:0000256" key="8">
    <source>
        <dbReference type="ARBA" id="ARBA00023049"/>
    </source>
</evidence>
<feature type="signal peptide" evidence="13">
    <location>
        <begin position="1"/>
        <end position="26"/>
    </location>
</feature>
<keyword evidence="3" id="KW-0645">Protease</keyword>
<name>A0A5B8L4K3_9HYPH</name>
<dbReference type="KEGG" id="niy:FQ775_21615"/>
<evidence type="ECO:0000256" key="7">
    <source>
        <dbReference type="ARBA" id="ARBA00022833"/>
    </source>
</evidence>
<dbReference type="PANTHER" id="PTHR37425:SF1">
    <property type="entry name" value="OUTER MEMBRANE PROTEIN"/>
    <property type="match status" value="1"/>
</dbReference>
<dbReference type="InterPro" id="IPR009045">
    <property type="entry name" value="Zn_M74/Hedgehog-like"/>
</dbReference>
<evidence type="ECO:0000256" key="4">
    <source>
        <dbReference type="ARBA" id="ARBA00022723"/>
    </source>
</evidence>
<dbReference type="Pfam" id="PF05951">
    <property type="entry name" value="Peptidase_M15_2"/>
    <property type="match status" value="1"/>
</dbReference>
<accession>A0A5B8L4K3</accession>
<sequence>MLLRPFHRAILLIAVCFVFSAGAAHAETRTLKLYFIHTKERAEITYKRNGRYLSSGLNQINRFLRDWRRNEPTKMDPRLLDVVWEAYQKVGARDHIHVVSAYRSPATNSMLRKRGRGVAKKSQHMLGKAMDFYIPGVSLKKLRNAGLQLGVGGVGYYPRSGSPFVHFDTGSVRHWPRMSRGELASVFPNGRTLHVPTDGKPLPGYDQALAAYKSKKSGTVQIARTSDDTPSRGDASGGGGSSGGGLLANLFGGGADEEEDNNESSNISQEPLDRGMIATRRQGPTKPKPADELPGVAVAAAPEPARPAPEPEKTEETPETILAALPQRSIPVPAFAPRPQTDTGQAFALASVADDAETKDGEALAYGVPLPATRPGQAQAVAAALAAARPQEDGDAAAEIRKSAIGAIIEKSARLIAADKEEEKEQRQLVLAAFAPIPKFRPGGGPLEEIIAALPEPRPGDRLREEITGTTGPIPEKRNRLAIAPDTQRALLLASTGDSKPEDVIAPSVRTTQKSAKPGPSDAKGDRRIVTLPIEDVQARWALETAGRVTRAISSAKTPSLAHSAIRIAPTQVYTGGFQPEPGEPDPARFAGNAVTFLSVARFEAE</sequence>
<dbReference type="Gene3D" id="3.30.1380.10">
    <property type="match status" value="1"/>
</dbReference>
<evidence type="ECO:0000256" key="13">
    <source>
        <dbReference type="SAM" id="SignalP"/>
    </source>
</evidence>
<feature type="region of interest" description="Disordered" evidence="12">
    <location>
        <begin position="216"/>
        <end position="295"/>
    </location>
</feature>
<dbReference type="GO" id="GO:0046872">
    <property type="term" value="F:metal ion binding"/>
    <property type="evidence" value="ECO:0007669"/>
    <property type="project" value="UniProtKB-KW"/>
</dbReference>
<keyword evidence="9" id="KW-0961">Cell wall biogenesis/degradation</keyword>
<evidence type="ECO:0000256" key="1">
    <source>
        <dbReference type="ARBA" id="ARBA00001947"/>
    </source>
</evidence>
<dbReference type="InterPro" id="IPR010275">
    <property type="entry name" value="MepK"/>
</dbReference>
<keyword evidence="4" id="KW-0479">Metal-binding</keyword>
<evidence type="ECO:0000256" key="11">
    <source>
        <dbReference type="ARBA" id="ARBA00093666"/>
    </source>
</evidence>
<evidence type="ECO:0000256" key="2">
    <source>
        <dbReference type="ARBA" id="ARBA00004776"/>
    </source>
</evidence>
<keyword evidence="5 13" id="KW-0732">Signal</keyword>
<evidence type="ECO:0000313" key="14">
    <source>
        <dbReference type="EMBL" id="QDZ02759.1"/>
    </source>
</evidence>
<evidence type="ECO:0000256" key="5">
    <source>
        <dbReference type="ARBA" id="ARBA00022729"/>
    </source>
</evidence>
<dbReference type="CDD" id="cd14844">
    <property type="entry name" value="Zn-DD-carboxypeptidase_like"/>
    <property type="match status" value="1"/>
</dbReference>
<organism evidence="14 15">
    <name type="scientific">Nitratireductor mangrovi</name>
    <dbReference type="NCBI Taxonomy" id="2599600"/>
    <lineage>
        <taxon>Bacteria</taxon>
        <taxon>Pseudomonadati</taxon>
        <taxon>Pseudomonadota</taxon>
        <taxon>Alphaproteobacteria</taxon>
        <taxon>Hyphomicrobiales</taxon>
        <taxon>Phyllobacteriaceae</taxon>
        <taxon>Nitratireductor</taxon>
    </lineage>
</organism>
<evidence type="ECO:0000256" key="3">
    <source>
        <dbReference type="ARBA" id="ARBA00022670"/>
    </source>
</evidence>
<dbReference type="Proteomes" id="UP000321389">
    <property type="component" value="Chromosome"/>
</dbReference>
<keyword evidence="7" id="KW-0862">Zinc</keyword>
<feature type="compositionally biased region" description="Gly residues" evidence="12">
    <location>
        <begin position="235"/>
        <end position="254"/>
    </location>
</feature>
<dbReference type="SUPFAM" id="SSF55166">
    <property type="entry name" value="Hedgehog/DD-peptidase"/>
    <property type="match status" value="1"/>
</dbReference>
<keyword evidence="15" id="KW-1185">Reference proteome</keyword>
<dbReference type="AlphaFoldDB" id="A0A5B8L4K3"/>
<evidence type="ECO:0000256" key="10">
    <source>
        <dbReference type="ARBA" id="ARBA00093448"/>
    </source>
</evidence>
<comment type="pathway">
    <text evidence="2">Cell wall biogenesis; cell wall polysaccharide biosynthesis.</text>
</comment>
<feature type="chain" id="PRO_5022700283" description="Murein endopeptidase K" evidence="13">
    <location>
        <begin position="27"/>
        <end position="606"/>
    </location>
</feature>
<dbReference type="GO" id="GO:0071555">
    <property type="term" value="P:cell wall organization"/>
    <property type="evidence" value="ECO:0007669"/>
    <property type="project" value="UniProtKB-KW"/>
</dbReference>
<reference evidence="14" key="1">
    <citation type="submission" date="2020-04" db="EMBL/GenBank/DDBJ databases">
        <title>Nitratireductor sp. nov. isolated from mangrove soil.</title>
        <authorList>
            <person name="Ye Y."/>
        </authorList>
    </citation>
    <scope>NUCLEOTIDE SEQUENCE</scope>
    <source>
        <strain evidence="14">SY7</strain>
    </source>
</reference>
<comment type="similarity">
    <text evidence="10">Belongs to the peptidase M15 family.</text>
</comment>
<keyword evidence="8" id="KW-0482">Metalloprotease</keyword>
<protein>
    <recommendedName>
        <fullName evidence="11">Murein endopeptidase K</fullName>
    </recommendedName>
</protein>
<evidence type="ECO:0000256" key="6">
    <source>
        <dbReference type="ARBA" id="ARBA00022801"/>
    </source>
</evidence>
<dbReference type="PANTHER" id="PTHR37425">
    <property type="match status" value="1"/>
</dbReference>
<comment type="cofactor">
    <cofactor evidence="1">
        <name>Zn(2+)</name>
        <dbReference type="ChEBI" id="CHEBI:29105"/>
    </cofactor>
</comment>
<gene>
    <name evidence="14" type="ORF">FQ775_21615</name>
</gene>
<evidence type="ECO:0000256" key="12">
    <source>
        <dbReference type="SAM" id="MobiDB-lite"/>
    </source>
</evidence>
<evidence type="ECO:0000256" key="9">
    <source>
        <dbReference type="ARBA" id="ARBA00023316"/>
    </source>
</evidence>
<dbReference type="OrthoDB" id="9782994at2"/>
<evidence type="ECO:0000313" key="15">
    <source>
        <dbReference type="Proteomes" id="UP000321389"/>
    </source>
</evidence>
<dbReference type="GO" id="GO:0006508">
    <property type="term" value="P:proteolysis"/>
    <property type="evidence" value="ECO:0007669"/>
    <property type="project" value="UniProtKB-KW"/>
</dbReference>
<proteinExistence type="inferred from homology"/>
<keyword evidence="6" id="KW-0378">Hydrolase</keyword>
<dbReference type="GO" id="GO:0008237">
    <property type="term" value="F:metallopeptidase activity"/>
    <property type="evidence" value="ECO:0007669"/>
    <property type="project" value="UniProtKB-KW"/>
</dbReference>
<dbReference type="EMBL" id="CP042301">
    <property type="protein sequence ID" value="QDZ02759.1"/>
    <property type="molecule type" value="Genomic_DNA"/>
</dbReference>
<dbReference type="RefSeq" id="WP_146301394.1">
    <property type="nucleotide sequence ID" value="NZ_CP042301.2"/>
</dbReference>